<feature type="transmembrane region" description="Helical" evidence="1">
    <location>
        <begin position="100"/>
        <end position="123"/>
    </location>
</feature>
<reference evidence="2 3" key="1">
    <citation type="submission" date="2024-07" db="EMBL/GenBank/DDBJ databases">
        <title>Marimonas sp.nov., isolated from tidal-flat sediment.</title>
        <authorList>
            <person name="Jayan J.N."/>
            <person name="Lee S.S."/>
        </authorList>
    </citation>
    <scope>NUCLEOTIDE SEQUENCE [LARGE SCALE GENOMIC DNA]</scope>
    <source>
        <strain evidence="2 3">MJW-29</strain>
    </source>
</reference>
<accession>A0ABV3RP16</accession>
<dbReference type="RefSeq" id="WP_367878032.1">
    <property type="nucleotide sequence ID" value="NZ_JBFNXX010000008.1"/>
</dbReference>
<evidence type="ECO:0000313" key="3">
    <source>
        <dbReference type="Proteomes" id="UP001556098"/>
    </source>
</evidence>
<evidence type="ECO:0008006" key="4">
    <source>
        <dbReference type="Google" id="ProtNLM"/>
    </source>
</evidence>
<feature type="transmembrane region" description="Helical" evidence="1">
    <location>
        <begin position="175"/>
        <end position="202"/>
    </location>
</feature>
<gene>
    <name evidence="2" type="ORF">AB2B41_11975</name>
</gene>
<keyword evidence="3" id="KW-1185">Reference proteome</keyword>
<evidence type="ECO:0000256" key="1">
    <source>
        <dbReference type="SAM" id="Phobius"/>
    </source>
</evidence>
<feature type="transmembrane region" description="Helical" evidence="1">
    <location>
        <begin position="32"/>
        <end position="54"/>
    </location>
</feature>
<feature type="transmembrane region" description="Helical" evidence="1">
    <location>
        <begin position="214"/>
        <end position="233"/>
    </location>
</feature>
<feature type="transmembrane region" description="Helical" evidence="1">
    <location>
        <begin position="316"/>
        <end position="333"/>
    </location>
</feature>
<keyword evidence="1" id="KW-0472">Membrane</keyword>
<keyword evidence="1" id="KW-1133">Transmembrane helix</keyword>
<protein>
    <recommendedName>
        <fullName evidence="4">EpsG family protein</fullName>
    </recommendedName>
</protein>
<proteinExistence type="predicted"/>
<sequence>MADHHDGHSEHPRANLQENENMTTLKGTQSPISTVVIFFLAACFSLLVLNRWLFTDLGVLSYGRIWQLYISYTDFGFFRRGFVGTILSETKVNMLFSNEYYFAFFIHSIAILVFSILIAYYCIKEGLNDLLFVFGIAFSPALIIHSGYTTGALDVFVFILAVINILYMPNSRLFAVFLIIGVLIHELFLVTVPAQFWAYYVCQKSETEDFRNRKSYFSCAVLLITVFVVFYFGKIEISEPAFTEVMQEQLPNASEKHPLWSGFFELSSSVEENFDLTRGLLIAFMNGKIFFLAPLLLYVFFLILRAMQFVASTAEAVLVVGAIFAPILISLVAADLHRWFAMSASMALLITLRLVSREGSTMSLWNWPIALFCFLGPFGGAELERPFPLHQFWMERVLEL</sequence>
<organism evidence="2 3">
    <name type="scientific">Sulfitobacter sediminis</name>
    <dbReference type="NCBI Taxonomy" id="3234186"/>
    <lineage>
        <taxon>Bacteria</taxon>
        <taxon>Pseudomonadati</taxon>
        <taxon>Pseudomonadota</taxon>
        <taxon>Alphaproteobacteria</taxon>
        <taxon>Rhodobacterales</taxon>
        <taxon>Roseobacteraceae</taxon>
        <taxon>Sulfitobacter</taxon>
    </lineage>
</organism>
<dbReference type="Proteomes" id="UP001556098">
    <property type="component" value="Unassembled WGS sequence"/>
</dbReference>
<feature type="transmembrane region" description="Helical" evidence="1">
    <location>
        <begin position="280"/>
        <end position="304"/>
    </location>
</feature>
<name>A0ABV3RP16_9RHOB</name>
<dbReference type="EMBL" id="JBFNXX010000008">
    <property type="protein sequence ID" value="MEW9920327.1"/>
    <property type="molecule type" value="Genomic_DNA"/>
</dbReference>
<feature type="transmembrane region" description="Helical" evidence="1">
    <location>
        <begin position="363"/>
        <end position="381"/>
    </location>
</feature>
<feature type="transmembrane region" description="Helical" evidence="1">
    <location>
        <begin position="130"/>
        <end position="163"/>
    </location>
</feature>
<comment type="caution">
    <text evidence="2">The sequence shown here is derived from an EMBL/GenBank/DDBJ whole genome shotgun (WGS) entry which is preliminary data.</text>
</comment>
<evidence type="ECO:0000313" key="2">
    <source>
        <dbReference type="EMBL" id="MEW9920327.1"/>
    </source>
</evidence>
<keyword evidence="1" id="KW-0812">Transmembrane</keyword>
<feature type="transmembrane region" description="Helical" evidence="1">
    <location>
        <begin position="339"/>
        <end position="356"/>
    </location>
</feature>